<dbReference type="InterPro" id="IPR036397">
    <property type="entry name" value="RNaseH_sf"/>
</dbReference>
<reference evidence="4 5" key="1">
    <citation type="submission" date="2022-01" db="EMBL/GenBank/DDBJ databases">
        <title>A high-quality chromosome-level genome assembly of rohu carp, Labeo rohita.</title>
        <authorList>
            <person name="Arick M.A. II"/>
            <person name="Hsu C.-Y."/>
            <person name="Magbanua Z."/>
            <person name="Pechanova O."/>
            <person name="Grover C."/>
            <person name="Miller E."/>
            <person name="Thrash A."/>
            <person name="Ezzel L."/>
            <person name="Alam S."/>
            <person name="Benzie J."/>
            <person name="Hamilton M."/>
            <person name="Karsi A."/>
            <person name="Lawrence M.L."/>
            <person name="Peterson D.G."/>
        </authorList>
    </citation>
    <scope>NUCLEOTIDE SEQUENCE [LARGE SCALE GENOMIC DNA]</scope>
    <source>
        <strain evidence="5">BAU-BD-2019</strain>
        <tissue evidence="4">Blood</tissue>
    </source>
</reference>
<dbReference type="Pfam" id="PF02023">
    <property type="entry name" value="SCAN"/>
    <property type="match status" value="1"/>
</dbReference>
<sequence length="1024" mass="114794">MSSKFELEKFTIAPTHEQFEKCRKDDLLLIADFFDIVVPCTALKREIKEVLHRELVKQRILPEAGVVSGVASHLELSEGLGAAEAELKSDIVIGIDPIPPSSPDDEMLAVRLKELELELSRQQYQSQLLQIRALELETRCDVRLKELELQLKTGQPPSPSPEAKGNIIPAPVSASSPLERIATTLQWPRNIWPLLLQCKLLGKAQEVCSALTLEQSLDYDAIKAAVLRAYELVPEAYRQKFRRHVKIPSQTFVEFAREKTTLFEKWCNASKVTTFEQLKELILVEEFKNCISEKIVVYLNEQKVSSLADAAVFADKFVLTHKVAFSSPRSLARTSVDRPNFKRTQKDEQPLDPLLAARECYYCHEKGHLIAACPALQRKNQRKAQNESKSVAFVRVPSSEVLNSVDPTFEPFVYDGAVALSNSDSEFRPVRILRDTGAAQSFILASTLPFSSQSSCGSDVLIQGIELGIVRVPLHSIYLRSNIVTGLVKVAVRSQLPVKGISLILGNDLAGSKVSTLPEVVDVPCASDKDDVLVQEFPSVFQSCVVTCAQARKFEDEIDLSDSFLGSEMSDSKAEVENECSSDVIVQPSFDFPFSKQQLISAQKTDETLLTCRSSVVDESDLPKYAIAYFLDDGVLMRKWSPEKVKHDWSSVFQVVVPQPYRGYILSLAHDHELSGHLGVRKTYHNLLKHFFWPGMKSSVSQYCRSCHACQIAGKPNQVVSPAPLKPIPVLNEPFEKLVIDCVGPLPKTKSGYVYLLTMMCSATRFLEAVPLRSLKSPNIVKALVKFCTTFGLPKVIQSDQGTNFTSRIFRKVMNELNITHTVSSAYRPQSQGVIERFHQTLKTMIRTYCVEHQKDWDEQLPLLLFAVHNTVQESLGFSPAELVFGHSLRGPLKLLQEHLLAKVPSSKSPTHVLDHVSSFCERLHSVWNLAPQSLLSAQSKMKDNYDKKSVKRSFEVGDKVLVLLPLPGSSLQAKFAGPYEVQEKLSDIDYVIRTPERHRKSCVCHINMLKSYVSRSDSEIQKR</sequence>
<dbReference type="InterPro" id="IPR001584">
    <property type="entry name" value="Integrase_cat-core"/>
</dbReference>
<dbReference type="Pfam" id="PF17921">
    <property type="entry name" value="Integrase_H2C2"/>
    <property type="match status" value="1"/>
</dbReference>
<comment type="caution">
    <text evidence="4">The sequence shown here is derived from an EMBL/GenBank/DDBJ whole genome shotgun (WGS) entry which is preliminary data.</text>
</comment>
<dbReference type="PANTHER" id="PTHR46888">
    <property type="entry name" value="ZINC KNUCKLE DOMAINCONTAINING PROTEIN-RELATED"/>
    <property type="match status" value="1"/>
</dbReference>
<evidence type="ECO:0000313" key="5">
    <source>
        <dbReference type="Proteomes" id="UP000830375"/>
    </source>
</evidence>
<feature type="domain" description="CCHC-type" evidence="2">
    <location>
        <begin position="360"/>
        <end position="374"/>
    </location>
</feature>
<evidence type="ECO:0000259" key="3">
    <source>
        <dbReference type="PROSITE" id="PS50994"/>
    </source>
</evidence>
<dbReference type="InterPro" id="IPR054465">
    <property type="entry name" value="Integrase_p58-like_C"/>
</dbReference>
<dbReference type="Gene3D" id="3.30.420.10">
    <property type="entry name" value="Ribonuclease H-like superfamily/Ribonuclease H"/>
    <property type="match status" value="1"/>
</dbReference>
<evidence type="ECO:0000313" key="4">
    <source>
        <dbReference type="EMBL" id="KAI2645228.1"/>
    </source>
</evidence>
<keyword evidence="1" id="KW-0863">Zinc-finger</keyword>
<keyword evidence="1" id="KW-0479">Metal-binding</keyword>
<dbReference type="SUPFAM" id="SSF53098">
    <property type="entry name" value="Ribonuclease H-like"/>
    <property type="match status" value="1"/>
</dbReference>
<dbReference type="Pfam" id="PF22938">
    <property type="entry name" value="Integrase_p58_C"/>
    <property type="match status" value="1"/>
</dbReference>
<organism evidence="4 5">
    <name type="scientific">Labeo rohita</name>
    <name type="common">Indian major carp</name>
    <name type="synonym">Cyprinus rohita</name>
    <dbReference type="NCBI Taxonomy" id="84645"/>
    <lineage>
        <taxon>Eukaryota</taxon>
        <taxon>Metazoa</taxon>
        <taxon>Chordata</taxon>
        <taxon>Craniata</taxon>
        <taxon>Vertebrata</taxon>
        <taxon>Euteleostomi</taxon>
        <taxon>Actinopterygii</taxon>
        <taxon>Neopterygii</taxon>
        <taxon>Teleostei</taxon>
        <taxon>Ostariophysi</taxon>
        <taxon>Cypriniformes</taxon>
        <taxon>Cyprinidae</taxon>
        <taxon>Labeoninae</taxon>
        <taxon>Labeonini</taxon>
        <taxon>Labeo</taxon>
    </lineage>
</organism>
<evidence type="ECO:0000256" key="1">
    <source>
        <dbReference type="PROSITE-ProRule" id="PRU00047"/>
    </source>
</evidence>
<dbReference type="InterPro" id="IPR001878">
    <property type="entry name" value="Znf_CCHC"/>
</dbReference>
<keyword evidence="1" id="KW-0862">Zinc</keyword>
<dbReference type="EMBL" id="JACTAM010002305">
    <property type="protein sequence ID" value="KAI2645228.1"/>
    <property type="molecule type" value="Genomic_DNA"/>
</dbReference>
<dbReference type="InterPro" id="IPR003309">
    <property type="entry name" value="SCAN_dom"/>
</dbReference>
<dbReference type="PANTHER" id="PTHR46888:SF13">
    <property type="entry name" value="RIBONUCLEASE H"/>
    <property type="match status" value="1"/>
</dbReference>
<evidence type="ECO:0000259" key="2">
    <source>
        <dbReference type="PROSITE" id="PS50158"/>
    </source>
</evidence>
<feature type="domain" description="Integrase catalytic" evidence="3">
    <location>
        <begin position="730"/>
        <end position="888"/>
    </location>
</feature>
<keyword evidence="5" id="KW-1185">Reference proteome</keyword>
<dbReference type="InterPro" id="IPR041588">
    <property type="entry name" value="Integrase_H2C2"/>
</dbReference>
<dbReference type="Pfam" id="PF00665">
    <property type="entry name" value="rve"/>
    <property type="match status" value="1"/>
</dbReference>
<dbReference type="Gene3D" id="1.10.4020.10">
    <property type="entry name" value="DNA breaking-rejoining enzymes"/>
    <property type="match status" value="1"/>
</dbReference>
<dbReference type="SUPFAM" id="SSF57756">
    <property type="entry name" value="Retrovirus zinc finger-like domains"/>
    <property type="match status" value="1"/>
</dbReference>
<accession>A0ABQ8L3F5</accession>
<gene>
    <name evidence="4" type="ORF">H4Q32_028356</name>
</gene>
<dbReference type="PROSITE" id="PS50994">
    <property type="entry name" value="INTEGRASE"/>
    <property type="match status" value="1"/>
</dbReference>
<dbReference type="InterPro" id="IPR012337">
    <property type="entry name" value="RNaseH-like_sf"/>
</dbReference>
<name>A0ABQ8L3F5_LABRO</name>
<dbReference type="PROSITE" id="PS50158">
    <property type="entry name" value="ZF_CCHC"/>
    <property type="match status" value="1"/>
</dbReference>
<proteinExistence type="predicted"/>
<dbReference type="Gene3D" id="4.10.60.10">
    <property type="entry name" value="Zinc finger, CCHC-type"/>
    <property type="match status" value="1"/>
</dbReference>
<dbReference type="SUPFAM" id="SSF47353">
    <property type="entry name" value="Retrovirus capsid dimerization domain-like"/>
    <property type="match status" value="1"/>
</dbReference>
<dbReference type="InterPro" id="IPR036875">
    <property type="entry name" value="Znf_CCHC_sf"/>
</dbReference>
<dbReference type="Proteomes" id="UP000830375">
    <property type="component" value="Unassembled WGS sequence"/>
</dbReference>
<protein>
    <submittedName>
        <fullName evidence="4">Retrovirus-related Pol polyprotein</fullName>
    </submittedName>
</protein>
<dbReference type="Gene3D" id="1.10.340.70">
    <property type="match status" value="1"/>
</dbReference>
<dbReference type="InterPro" id="IPR038269">
    <property type="entry name" value="SCAN_sf"/>
</dbReference>